<sequence length="116" mass="12166">MHPAPQVPPPPGYYAGLPPRPVYREPHPIGVGPVLSGLAAGALWLLLFGSLGHDLASYAWWTILAAAAAWLVALVLTLVGDRGVALGVACATGLGLSVALGLVAYRWVETFNFPLW</sequence>
<proteinExistence type="predicted"/>
<dbReference type="Proteomes" id="UP000629619">
    <property type="component" value="Unassembled WGS sequence"/>
</dbReference>
<dbReference type="AlphaFoldDB" id="A0A919NBE7"/>
<organism evidence="2 3">
    <name type="scientific">Actinoplanes siamensis</name>
    <dbReference type="NCBI Taxonomy" id="1223317"/>
    <lineage>
        <taxon>Bacteria</taxon>
        <taxon>Bacillati</taxon>
        <taxon>Actinomycetota</taxon>
        <taxon>Actinomycetes</taxon>
        <taxon>Micromonosporales</taxon>
        <taxon>Micromonosporaceae</taxon>
        <taxon>Actinoplanes</taxon>
    </lineage>
</organism>
<comment type="caution">
    <text evidence="2">The sequence shown here is derived from an EMBL/GenBank/DDBJ whole genome shotgun (WGS) entry which is preliminary data.</text>
</comment>
<keyword evidence="1" id="KW-1133">Transmembrane helix</keyword>
<evidence type="ECO:0000313" key="2">
    <source>
        <dbReference type="EMBL" id="GIF07700.1"/>
    </source>
</evidence>
<keyword evidence="1" id="KW-0812">Transmembrane</keyword>
<protein>
    <submittedName>
        <fullName evidence="2">Uncharacterized protein</fullName>
    </submittedName>
</protein>
<accession>A0A919NBE7</accession>
<dbReference type="EMBL" id="BOMW01000053">
    <property type="protein sequence ID" value="GIF07700.1"/>
    <property type="molecule type" value="Genomic_DNA"/>
</dbReference>
<gene>
    <name evidence="2" type="ORF">Asi03nite_52380</name>
</gene>
<evidence type="ECO:0000313" key="3">
    <source>
        <dbReference type="Proteomes" id="UP000629619"/>
    </source>
</evidence>
<keyword evidence="1" id="KW-0472">Membrane</keyword>
<dbReference type="RefSeq" id="WP_203683097.1">
    <property type="nucleotide sequence ID" value="NZ_BOMW01000053.1"/>
</dbReference>
<keyword evidence="3" id="KW-1185">Reference proteome</keyword>
<evidence type="ECO:0000256" key="1">
    <source>
        <dbReference type="SAM" id="Phobius"/>
    </source>
</evidence>
<feature type="transmembrane region" description="Helical" evidence="1">
    <location>
        <begin position="29"/>
        <end position="52"/>
    </location>
</feature>
<reference evidence="2" key="1">
    <citation type="submission" date="2021-01" db="EMBL/GenBank/DDBJ databases">
        <title>Whole genome shotgun sequence of Actinoplanes siamensis NBRC 109076.</title>
        <authorList>
            <person name="Komaki H."/>
            <person name="Tamura T."/>
        </authorList>
    </citation>
    <scope>NUCLEOTIDE SEQUENCE</scope>
    <source>
        <strain evidence="2">NBRC 109076</strain>
    </source>
</reference>
<name>A0A919NBE7_9ACTN</name>
<feature type="transmembrane region" description="Helical" evidence="1">
    <location>
        <begin position="86"/>
        <end position="108"/>
    </location>
</feature>
<feature type="transmembrane region" description="Helical" evidence="1">
    <location>
        <begin position="58"/>
        <end position="79"/>
    </location>
</feature>